<sequence>MMMPKSGVGERFTEFMEGWAHELEVYLEQLLRAVSINDHHDVEAEAALVSKLTQHHKGYYTVKWALAHEDVLPFFSQAWATPLEKAYSWLTGWKPSTMFKLLLSTTATSSAAVLVHLTQQQLQTMEDLRQKVRLEEDKVERDMERQHVALADRRMVELARLASRGTVSPQRINGLVEVALKGVADGLEKVVRAADCVRLRTLKGILEILTPPQCLAFFAASSTLLIRLRQLGGMRQRAASAAAAAAAAVI</sequence>
<comment type="caution">
    <text evidence="2">The sequence shown here is derived from an EMBL/GenBank/DDBJ whole genome shotgun (WGS) entry which is preliminary data.</text>
</comment>
<dbReference type="InterPro" id="IPR025422">
    <property type="entry name" value="TGA_domain"/>
</dbReference>
<dbReference type="GO" id="GO:0043565">
    <property type="term" value="F:sequence-specific DNA binding"/>
    <property type="evidence" value="ECO:0007669"/>
    <property type="project" value="InterPro"/>
</dbReference>
<dbReference type="PROSITE" id="PS51806">
    <property type="entry name" value="DOG1"/>
    <property type="match status" value="1"/>
</dbReference>
<reference evidence="2" key="1">
    <citation type="submission" date="2022-08" db="EMBL/GenBank/DDBJ databases">
        <authorList>
            <person name="Gutierrez-Valencia J."/>
        </authorList>
    </citation>
    <scope>NUCLEOTIDE SEQUENCE</scope>
</reference>
<protein>
    <recommendedName>
        <fullName evidence="1">DOG1 domain-containing protein</fullName>
    </recommendedName>
</protein>
<dbReference type="InterPro" id="IPR051886">
    <property type="entry name" value="Seed_Dev/Stress_Resp_Reg"/>
</dbReference>
<dbReference type="PANTHER" id="PTHR46354">
    <property type="entry name" value="DOG1 DOMAIN-CONTAINING PROTEIN"/>
    <property type="match status" value="1"/>
</dbReference>
<dbReference type="EMBL" id="CAMGYJ010000009">
    <property type="protein sequence ID" value="CAI0476041.1"/>
    <property type="molecule type" value="Genomic_DNA"/>
</dbReference>
<accession>A0AAV0PYE5</accession>
<dbReference type="GO" id="GO:0006351">
    <property type="term" value="P:DNA-templated transcription"/>
    <property type="evidence" value="ECO:0007669"/>
    <property type="project" value="InterPro"/>
</dbReference>
<evidence type="ECO:0000313" key="2">
    <source>
        <dbReference type="EMBL" id="CAI0476041.1"/>
    </source>
</evidence>
<keyword evidence="3" id="KW-1185">Reference proteome</keyword>
<evidence type="ECO:0000259" key="1">
    <source>
        <dbReference type="PROSITE" id="PS51806"/>
    </source>
</evidence>
<feature type="domain" description="DOG1" evidence="1">
    <location>
        <begin position="9"/>
        <end position="238"/>
    </location>
</feature>
<evidence type="ECO:0000313" key="3">
    <source>
        <dbReference type="Proteomes" id="UP001154282"/>
    </source>
</evidence>
<dbReference type="PANTHER" id="PTHR46354:SF2">
    <property type="entry name" value="PROTEIN DOG1-LIKE 4"/>
    <property type="match status" value="1"/>
</dbReference>
<dbReference type="Pfam" id="PF14144">
    <property type="entry name" value="DOG1"/>
    <property type="match status" value="1"/>
</dbReference>
<gene>
    <name evidence="2" type="ORF">LITE_LOCUS40618</name>
</gene>
<dbReference type="Proteomes" id="UP001154282">
    <property type="component" value="Unassembled WGS sequence"/>
</dbReference>
<proteinExistence type="predicted"/>
<organism evidence="2 3">
    <name type="scientific">Linum tenue</name>
    <dbReference type="NCBI Taxonomy" id="586396"/>
    <lineage>
        <taxon>Eukaryota</taxon>
        <taxon>Viridiplantae</taxon>
        <taxon>Streptophyta</taxon>
        <taxon>Embryophyta</taxon>
        <taxon>Tracheophyta</taxon>
        <taxon>Spermatophyta</taxon>
        <taxon>Magnoliopsida</taxon>
        <taxon>eudicotyledons</taxon>
        <taxon>Gunneridae</taxon>
        <taxon>Pentapetalae</taxon>
        <taxon>rosids</taxon>
        <taxon>fabids</taxon>
        <taxon>Malpighiales</taxon>
        <taxon>Linaceae</taxon>
        <taxon>Linum</taxon>
    </lineage>
</organism>
<name>A0AAV0PYE5_9ROSI</name>
<dbReference type="AlphaFoldDB" id="A0AAV0PYE5"/>